<evidence type="ECO:0000313" key="11">
    <source>
        <dbReference type="EMBL" id="KAB1064025.1"/>
    </source>
</evidence>
<comment type="caution">
    <text evidence="11">The sequence shown here is derived from an EMBL/GenBank/DDBJ whole genome shotgun (WGS) entry which is preliminary data.</text>
</comment>
<evidence type="ECO:0000256" key="5">
    <source>
        <dbReference type="ARBA" id="ARBA00018141"/>
    </source>
</evidence>
<protein>
    <recommendedName>
        <fullName evidence="5">6-carboxy-5,6,7,8-tetrahydropterin synthase</fullName>
        <ecNumber evidence="4">4.1.2.50</ecNumber>
    </recommendedName>
    <alternativeName>
        <fullName evidence="9">Queuosine biosynthesis protein QueD</fullName>
    </alternativeName>
</protein>
<keyword evidence="8" id="KW-0456">Lyase</keyword>
<dbReference type="InterPro" id="IPR007115">
    <property type="entry name" value="6-PTP_synth/QueD"/>
</dbReference>
<evidence type="ECO:0000256" key="7">
    <source>
        <dbReference type="ARBA" id="ARBA00022833"/>
    </source>
</evidence>
<dbReference type="EC" id="4.1.2.50" evidence="4"/>
<keyword evidence="12" id="KW-1185">Reference proteome</keyword>
<dbReference type="EMBL" id="WACR01000006">
    <property type="protein sequence ID" value="KAB1064025.1"/>
    <property type="molecule type" value="Genomic_DNA"/>
</dbReference>
<comment type="similarity">
    <text evidence="3">Belongs to the PTPS family. QueD subfamily.</text>
</comment>
<gene>
    <name evidence="11" type="ORF">F3059_08290</name>
</gene>
<evidence type="ECO:0000256" key="1">
    <source>
        <dbReference type="ARBA" id="ARBA00001947"/>
    </source>
</evidence>
<dbReference type="InterPro" id="IPR038418">
    <property type="entry name" value="6-PTP_synth/QueD_sf"/>
</dbReference>
<evidence type="ECO:0000256" key="9">
    <source>
        <dbReference type="ARBA" id="ARBA00031449"/>
    </source>
</evidence>
<dbReference type="SUPFAM" id="SSF55620">
    <property type="entry name" value="Tetrahydrobiopterin biosynthesis enzymes-like"/>
    <property type="match status" value="1"/>
</dbReference>
<dbReference type="PANTHER" id="PTHR12589:SF7">
    <property type="entry name" value="6-PYRUVOYL TETRAHYDROBIOPTERIN SYNTHASE"/>
    <property type="match status" value="1"/>
</dbReference>
<comment type="pathway">
    <text evidence="2">Purine metabolism; 7-cyano-7-deazaguanine biosynthesis.</text>
</comment>
<dbReference type="OrthoDB" id="9804698at2"/>
<sequence>MARLRVTKQFDWEMAHALDGHDGKCHNIHGHTYELSVTFLGTPIDDPGNPKDGMVIDFSDLKSIVKDNIVKRFDHALVLRNNSRFLDKITEDDNERLILTDYQPTCEMMLLEYVEIIQSQLKGIKNVSLHSARLRETKTSFAEWFANDN</sequence>
<evidence type="ECO:0000256" key="3">
    <source>
        <dbReference type="ARBA" id="ARBA00008900"/>
    </source>
</evidence>
<keyword evidence="6" id="KW-0479">Metal-binding</keyword>
<name>A0A6N6MAC3_9FLAO</name>
<evidence type="ECO:0000256" key="4">
    <source>
        <dbReference type="ARBA" id="ARBA00012982"/>
    </source>
</evidence>
<reference evidence="11 12" key="1">
    <citation type="submission" date="2019-09" db="EMBL/GenBank/DDBJ databases">
        <title>Genomes of Cryomorphaceae.</title>
        <authorList>
            <person name="Bowman J.P."/>
        </authorList>
    </citation>
    <scope>NUCLEOTIDE SEQUENCE [LARGE SCALE GENOMIC DNA]</scope>
    <source>
        <strain evidence="11 12">KCTC 52047</strain>
    </source>
</reference>
<evidence type="ECO:0000313" key="12">
    <source>
        <dbReference type="Proteomes" id="UP000435357"/>
    </source>
</evidence>
<dbReference type="UniPathway" id="UPA00391"/>
<evidence type="ECO:0000256" key="10">
    <source>
        <dbReference type="ARBA" id="ARBA00048807"/>
    </source>
</evidence>
<dbReference type="PANTHER" id="PTHR12589">
    <property type="entry name" value="PYRUVOYL TETRAHYDROBIOPTERIN SYNTHASE"/>
    <property type="match status" value="1"/>
</dbReference>
<dbReference type="RefSeq" id="WP_151168122.1">
    <property type="nucleotide sequence ID" value="NZ_WACR01000006.1"/>
</dbReference>
<keyword evidence="7" id="KW-0862">Zinc</keyword>
<dbReference type="GO" id="GO:0070497">
    <property type="term" value="F:6-carboxytetrahydropterin synthase activity"/>
    <property type="evidence" value="ECO:0007669"/>
    <property type="project" value="UniProtKB-EC"/>
</dbReference>
<proteinExistence type="inferred from homology"/>
<dbReference type="Pfam" id="PF01242">
    <property type="entry name" value="PTPS"/>
    <property type="match status" value="1"/>
</dbReference>
<dbReference type="GO" id="GO:0046872">
    <property type="term" value="F:metal ion binding"/>
    <property type="evidence" value="ECO:0007669"/>
    <property type="project" value="UniProtKB-KW"/>
</dbReference>
<evidence type="ECO:0000256" key="8">
    <source>
        <dbReference type="ARBA" id="ARBA00023239"/>
    </source>
</evidence>
<dbReference type="Proteomes" id="UP000435357">
    <property type="component" value="Unassembled WGS sequence"/>
</dbReference>
<comment type="catalytic activity">
    <reaction evidence="10">
        <text>7,8-dihydroneopterin 3'-triphosphate + H2O = 6-carboxy-5,6,7,8-tetrahydropterin + triphosphate + acetaldehyde + 2 H(+)</text>
        <dbReference type="Rhea" id="RHEA:27966"/>
        <dbReference type="ChEBI" id="CHEBI:15343"/>
        <dbReference type="ChEBI" id="CHEBI:15377"/>
        <dbReference type="ChEBI" id="CHEBI:15378"/>
        <dbReference type="ChEBI" id="CHEBI:18036"/>
        <dbReference type="ChEBI" id="CHEBI:58462"/>
        <dbReference type="ChEBI" id="CHEBI:61032"/>
        <dbReference type="EC" id="4.1.2.50"/>
    </reaction>
</comment>
<organism evidence="11 12">
    <name type="scientific">Salibacter halophilus</name>
    <dbReference type="NCBI Taxonomy" id="1803916"/>
    <lineage>
        <taxon>Bacteria</taxon>
        <taxon>Pseudomonadati</taxon>
        <taxon>Bacteroidota</taxon>
        <taxon>Flavobacteriia</taxon>
        <taxon>Flavobacteriales</taxon>
        <taxon>Salibacteraceae</taxon>
        <taxon>Salibacter</taxon>
    </lineage>
</organism>
<evidence type="ECO:0000256" key="2">
    <source>
        <dbReference type="ARBA" id="ARBA00005061"/>
    </source>
</evidence>
<accession>A0A6N6MAC3</accession>
<comment type="cofactor">
    <cofactor evidence="1">
        <name>Zn(2+)</name>
        <dbReference type="ChEBI" id="CHEBI:29105"/>
    </cofactor>
</comment>
<evidence type="ECO:0000256" key="6">
    <source>
        <dbReference type="ARBA" id="ARBA00022723"/>
    </source>
</evidence>
<dbReference type="AlphaFoldDB" id="A0A6N6MAC3"/>
<dbReference type="Gene3D" id="3.30.479.10">
    <property type="entry name" value="6-pyruvoyl tetrahydropterin synthase/QueD"/>
    <property type="match status" value="1"/>
</dbReference>